<keyword evidence="2" id="KW-1185">Reference proteome</keyword>
<dbReference type="PANTHER" id="PTHR38797">
    <property type="entry name" value="NUCLEAR PORE COMPLEX PROTEIN NUP85-RELATED"/>
    <property type="match status" value="1"/>
</dbReference>
<accession>A0A8H7MKQ9</accession>
<protein>
    <submittedName>
        <fullName evidence="1">Uncharacterized protein</fullName>
    </submittedName>
</protein>
<dbReference type="PANTHER" id="PTHR38797:SF4">
    <property type="entry name" value="NUCLEAR PORE COMPLEX PROTEIN NUP85"/>
    <property type="match status" value="1"/>
</dbReference>
<gene>
    <name evidence="1" type="ORF">EKO04_003818</name>
</gene>
<sequence length="314" mass="35289">MPQSEDQKQKIATVLSSNSEEAEKIDEIAKIRGWFRPTENSVYYPTIQNYLNGDLDLKTTTCTLFSPIDEKITAQQLDDVNFLDLWYSILHAARRKPFHAAQTNGVKHEHYHAKVADVVSAFRSHRIPQHGEYDYLYSAVTDFGLACREAYNDAPAASASDVEIDAWANLNFFYARVTEKGLLDLSIHAIWSMRTALENEVMDDAEGSAVQKYNVHVPAAAAWVFGMGRALFDKEVDLTPSDRKFGNPAKGGELWKGKAGFSKERWALWKERLAVISKMENVSDKTKNISRDAIEAMERAESFSDSTHSARAGS</sequence>
<reference evidence="1" key="1">
    <citation type="submission" date="2018-12" db="EMBL/GenBank/DDBJ databases">
        <authorList>
            <person name="Syme R.A."/>
            <person name="Farfan-Caceres L."/>
            <person name="Lichtenzveig J."/>
        </authorList>
    </citation>
    <scope>NUCLEOTIDE SEQUENCE</scope>
    <source>
        <strain evidence="1">Al4</strain>
    </source>
</reference>
<dbReference type="InterPro" id="IPR022085">
    <property type="entry name" value="OpdG"/>
</dbReference>
<dbReference type="Pfam" id="PF12311">
    <property type="entry name" value="DUF3632"/>
    <property type="match status" value="1"/>
</dbReference>
<organism evidence="1 2">
    <name type="scientific">Ascochyta lentis</name>
    <dbReference type="NCBI Taxonomy" id="205686"/>
    <lineage>
        <taxon>Eukaryota</taxon>
        <taxon>Fungi</taxon>
        <taxon>Dikarya</taxon>
        <taxon>Ascomycota</taxon>
        <taxon>Pezizomycotina</taxon>
        <taxon>Dothideomycetes</taxon>
        <taxon>Pleosporomycetidae</taxon>
        <taxon>Pleosporales</taxon>
        <taxon>Pleosporineae</taxon>
        <taxon>Didymellaceae</taxon>
        <taxon>Ascochyta</taxon>
    </lineage>
</organism>
<dbReference type="Proteomes" id="UP000651452">
    <property type="component" value="Unassembled WGS sequence"/>
</dbReference>
<proteinExistence type="predicted"/>
<name>A0A8H7MKQ9_9PLEO</name>
<dbReference type="InterPro" id="IPR053204">
    <property type="entry name" value="Oxopyrrolidines_Biosynth-assoc"/>
</dbReference>
<dbReference type="EMBL" id="RZGK01000006">
    <property type="protein sequence ID" value="KAF9698560.1"/>
    <property type="molecule type" value="Genomic_DNA"/>
</dbReference>
<dbReference type="AlphaFoldDB" id="A0A8H7MKQ9"/>
<reference evidence="1" key="2">
    <citation type="submission" date="2020-09" db="EMBL/GenBank/DDBJ databases">
        <title>Reference genome assembly for Australian Ascochyta lentis isolate Al4.</title>
        <authorList>
            <person name="Lee R.C."/>
            <person name="Farfan-Caceres L.M."/>
            <person name="Debler J.W."/>
            <person name="Williams A.H."/>
            <person name="Henares B.M."/>
        </authorList>
    </citation>
    <scope>NUCLEOTIDE SEQUENCE</scope>
    <source>
        <strain evidence="1">Al4</strain>
    </source>
</reference>
<comment type="caution">
    <text evidence="1">The sequence shown here is derived from an EMBL/GenBank/DDBJ whole genome shotgun (WGS) entry which is preliminary data.</text>
</comment>
<evidence type="ECO:0000313" key="1">
    <source>
        <dbReference type="EMBL" id="KAF9698560.1"/>
    </source>
</evidence>
<dbReference type="OrthoDB" id="3350591at2759"/>
<evidence type="ECO:0000313" key="2">
    <source>
        <dbReference type="Proteomes" id="UP000651452"/>
    </source>
</evidence>